<reference evidence="10 11" key="2">
    <citation type="journal article" date="2019" name="G3 (Bethesda)">
        <title>Hybrid Assembly of the Genome of the Entomopathogenic Nematode Steinernema carpocapsae Identifies the X-Chromosome.</title>
        <authorList>
            <person name="Serra L."/>
            <person name="Macchietto M."/>
            <person name="Macias-Munoz A."/>
            <person name="McGill C.J."/>
            <person name="Rodriguez I.M."/>
            <person name="Rodriguez B."/>
            <person name="Murad R."/>
            <person name="Mortazavi A."/>
        </authorList>
    </citation>
    <scope>NUCLEOTIDE SEQUENCE [LARGE SCALE GENOMIC DNA]</scope>
    <source>
        <strain evidence="10 11">ALL</strain>
    </source>
</reference>
<dbReference type="OrthoDB" id="10065050at2759"/>
<dbReference type="Proteomes" id="UP000298663">
    <property type="component" value="Unassembled WGS sequence"/>
</dbReference>
<dbReference type="AlphaFoldDB" id="A0A4U5ND19"/>
<feature type="domain" description="Rab-GAP TBC" evidence="8">
    <location>
        <begin position="344"/>
        <end position="535"/>
    </location>
</feature>
<dbReference type="Pfam" id="PF07534">
    <property type="entry name" value="TLD"/>
    <property type="match status" value="1"/>
</dbReference>
<keyword evidence="11" id="KW-1185">Reference proteome</keyword>
<evidence type="ECO:0000256" key="2">
    <source>
        <dbReference type="ARBA" id="ARBA00004184"/>
    </source>
</evidence>
<dbReference type="PANTHER" id="PTHR23354:SF122">
    <property type="entry name" value="GTPASE-ACTIVATING PROTEIN SKYWALKER"/>
    <property type="match status" value="1"/>
</dbReference>
<dbReference type="PROSITE" id="PS51886">
    <property type="entry name" value="TLDC"/>
    <property type="match status" value="1"/>
</dbReference>
<evidence type="ECO:0000313" key="10">
    <source>
        <dbReference type="EMBL" id="TKR80492.1"/>
    </source>
</evidence>
<keyword evidence="5" id="KW-0968">Cytoplasmic vesicle</keyword>
<comment type="subcellular location">
    <subcellularLocation>
        <location evidence="1">Cytoplasmic vesicle membrane</location>
    </subcellularLocation>
    <subcellularLocation>
        <location evidence="2">Endomembrane system</location>
        <topology evidence="2">Peripheral membrane protein</topology>
    </subcellularLocation>
    <subcellularLocation>
        <location evidence="6">Synapse</location>
    </subcellularLocation>
</comment>
<feature type="region of interest" description="Disordered" evidence="7">
    <location>
        <begin position="22"/>
        <end position="54"/>
    </location>
</feature>
<evidence type="ECO:0000256" key="7">
    <source>
        <dbReference type="SAM" id="MobiDB-lite"/>
    </source>
</evidence>
<feature type="domain" description="TLDc" evidence="9">
    <location>
        <begin position="648"/>
        <end position="825"/>
    </location>
</feature>
<proteinExistence type="predicted"/>
<protein>
    <recommendedName>
        <fullName evidence="12">TLDc domain-containing protein</fullName>
    </recommendedName>
</protein>
<dbReference type="GO" id="GO:0045202">
    <property type="term" value="C:synapse"/>
    <property type="evidence" value="ECO:0007669"/>
    <property type="project" value="UniProtKB-SubCell"/>
</dbReference>
<dbReference type="InterPro" id="IPR035969">
    <property type="entry name" value="Rab-GAP_TBC_sf"/>
</dbReference>
<dbReference type="SUPFAM" id="SSF47923">
    <property type="entry name" value="Ypt/Rab-GAP domain of gyp1p"/>
    <property type="match status" value="1"/>
</dbReference>
<name>A0A4U5ND19_STECR</name>
<keyword evidence="3" id="KW-0770">Synapse</keyword>
<evidence type="ECO:0000256" key="3">
    <source>
        <dbReference type="ARBA" id="ARBA00023018"/>
    </source>
</evidence>
<comment type="caution">
    <text evidence="10">The sequence shown here is derived from an EMBL/GenBank/DDBJ whole genome shotgun (WGS) entry which is preliminary data.</text>
</comment>
<dbReference type="STRING" id="34508.A0A4U5ND19"/>
<dbReference type="PANTHER" id="PTHR23354">
    <property type="entry name" value="NUCLEOLAR PROTEIN 7/ESTROGEN RECEPTOR COACTIVATOR-RELATED"/>
    <property type="match status" value="1"/>
</dbReference>
<dbReference type="GO" id="GO:0030659">
    <property type="term" value="C:cytoplasmic vesicle membrane"/>
    <property type="evidence" value="ECO:0007669"/>
    <property type="project" value="UniProtKB-SubCell"/>
</dbReference>
<evidence type="ECO:0000256" key="5">
    <source>
        <dbReference type="ARBA" id="ARBA00023329"/>
    </source>
</evidence>
<dbReference type="Pfam" id="PF00566">
    <property type="entry name" value="RabGAP-TBC"/>
    <property type="match status" value="1"/>
</dbReference>
<dbReference type="GO" id="GO:0012505">
    <property type="term" value="C:endomembrane system"/>
    <property type="evidence" value="ECO:0007669"/>
    <property type="project" value="UniProtKB-SubCell"/>
</dbReference>
<dbReference type="InterPro" id="IPR006571">
    <property type="entry name" value="TLDc_dom"/>
</dbReference>
<evidence type="ECO:0000313" key="11">
    <source>
        <dbReference type="Proteomes" id="UP000298663"/>
    </source>
</evidence>
<dbReference type="SMART" id="SM00164">
    <property type="entry name" value="TBC"/>
    <property type="match status" value="1"/>
</dbReference>
<dbReference type="EMBL" id="AZBU02000004">
    <property type="protein sequence ID" value="TKR80492.1"/>
    <property type="molecule type" value="Genomic_DNA"/>
</dbReference>
<dbReference type="Gene3D" id="1.10.472.80">
    <property type="entry name" value="Ypt/Rab-GAP domain of gyp1p, domain 3"/>
    <property type="match status" value="1"/>
</dbReference>
<keyword evidence="4" id="KW-0472">Membrane</keyword>
<dbReference type="PROSITE" id="PS50086">
    <property type="entry name" value="TBC_RABGAP"/>
    <property type="match status" value="1"/>
</dbReference>
<dbReference type="SMART" id="SM00584">
    <property type="entry name" value="TLDc"/>
    <property type="match status" value="1"/>
</dbReference>
<evidence type="ECO:0000259" key="8">
    <source>
        <dbReference type="PROSITE" id="PS50086"/>
    </source>
</evidence>
<dbReference type="InterPro" id="IPR000195">
    <property type="entry name" value="Rab-GAP-TBC_dom"/>
</dbReference>
<evidence type="ECO:0000259" key="9">
    <source>
        <dbReference type="PROSITE" id="PS51886"/>
    </source>
</evidence>
<gene>
    <name evidence="10" type="ORF">L596_014559</name>
</gene>
<sequence>MTSLTDGRQPPENEMIPKMTVDGAEENDNYKPAPVGSFVRGDSRVSTGGGGLGSRLSMAIRRSLRLAPRSSGLRTSAESPTVGVNKVDDIGKSARKFETFTEHADVAKQPCDRPLATMDEVENLIRLNRKTQPFAVSAQERTNKNLVPFDCLVAILSISSSRAKLRAARSPASRMPWIDRPTTLEPPASARCGGVDDMFRYSQTPQMDHNNANEIGPELAGKQSAVTGIMGATTSKSYDVRLSGTRTWSLDSGYVDEDRLAAGCSLTGYVGIGSSVESLDKQDIEDVDSLPSTVFLKSNNLDEVPDLHTVITVLRDISLDQLRSAERSKLVALLKKIVRNNSWPPSHQIRGNLWKLLSMDKNFGTNAIIYSRELENMLNSGVKTLSPSFISAEGTVIHDYGLKEQGSVTLQRLLIVIECGRPALKVVPILYPLCALFLHYMSPEDSYAAMIRLLDSGQKQRFLLQTELASIASSRTLLALLKKHKKSVYTVLKRRTGAPDDETLAKVFSNWQGWLFQKLPFDFIVRIMDCFLVEGHKLLLRVALALTYVWYKAKGKDGLSSRREYQGMSTDERINEIERQIAGMAENCPVSVQTLLDVGCSIRNLKTSTVERLQKDYESELQEYVTKLQNERPAQRSQHLYSVAFSSKILNTDAASELMASLPDRLQLEMPVLLYRLSEHGASFTKMWSLIDEAEQTLFVIRSTKGDIFGAYCSSCWAERRDRHERSRSRFFGTGESFVWKLNTLCGLPMTYGWSGRHSGDPNAPQMFQTATETNMIIGSGGGDAIHITGELTSGLSYPCKTYDSPALVDSNGFDIDEMEVFQVLSGALS</sequence>
<organism evidence="10 11">
    <name type="scientific">Steinernema carpocapsae</name>
    <name type="common">Entomopathogenic nematode</name>
    <dbReference type="NCBI Taxonomy" id="34508"/>
    <lineage>
        <taxon>Eukaryota</taxon>
        <taxon>Metazoa</taxon>
        <taxon>Ecdysozoa</taxon>
        <taxon>Nematoda</taxon>
        <taxon>Chromadorea</taxon>
        <taxon>Rhabditida</taxon>
        <taxon>Tylenchina</taxon>
        <taxon>Panagrolaimomorpha</taxon>
        <taxon>Strongyloidoidea</taxon>
        <taxon>Steinernematidae</taxon>
        <taxon>Steinernema</taxon>
    </lineage>
</organism>
<reference evidence="10 11" key="1">
    <citation type="journal article" date="2015" name="Genome Biol.">
        <title>Comparative genomics of Steinernema reveals deeply conserved gene regulatory networks.</title>
        <authorList>
            <person name="Dillman A.R."/>
            <person name="Macchietto M."/>
            <person name="Porter C.F."/>
            <person name="Rogers A."/>
            <person name="Williams B."/>
            <person name="Antoshechkin I."/>
            <person name="Lee M.M."/>
            <person name="Goodwin Z."/>
            <person name="Lu X."/>
            <person name="Lewis E.E."/>
            <person name="Goodrich-Blair H."/>
            <person name="Stock S.P."/>
            <person name="Adams B.J."/>
            <person name="Sternberg P.W."/>
            <person name="Mortazavi A."/>
        </authorList>
    </citation>
    <scope>NUCLEOTIDE SEQUENCE [LARGE SCALE GENOMIC DNA]</scope>
    <source>
        <strain evidence="10 11">ALL</strain>
    </source>
</reference>
<evidence type="ECO:0000256" key="4">
    <source>
        <dbReference type="ARBA" id="ARBA00023136"/>
    </source>
</evidence>
<accession>A0A4U5ND19</accession>
<evidence type="ECO:0008006" key="12">
    <source>
        <dbReference type="Google" id="ProtNLM"/>
    </source>
</evidence>
<evidence type="ECO:0000256" key="6">
    <source>
        <dbReference type="ARBA" id="ARBA00034103"/>
    </source>
</evidence>
<evidence type="ECO:0000256" key="1">
    <source>
        <dbReference type="ARBA" id="ARBA00004156"/>
    </source>
</evidence>